<protein>
    <submittedName>
        <fullName evidence="2">Uncharacterized protein</fullName>
    </submittedName>
</protein>
<evidence type="ECO:0000256" key="1">
    <source>
        <dbReference type="SAM" id="MobiDB-lite"/>
    </source>
</evidence>
<keyword evidence="3" id="KW-1185">Reference proteome</keyword>
<feature type="compositionally biased region" description="Low complexity" evidence="1">
    <location>
        <begin position="44"/>
        <end position="63"/>
    </location>
</feature>
<feature type="compositionally biased region" description="Basic residues" evidence="1">
    <location>
        <begin position="75"/>
        <end position="84"/>
    </location>
</feature>
<proteinExistence type="predicted"/>
<organism evidence="2 3">
    <name type="scientific">Papaver atlanticum</name>
    <dbReference type="NCBI Taxonomy" id="357466"/>
    <lineage>
        <taxon>Eukaryota</taxon>
        <taxon>Viridiplantae</taxon>
        <taxon>Streptophyta</taxon>
        <taxon>Embryophyta</taxon>
        <taxon>Tracheophyta</taxon>
        <taxon>Spermatophyta</taxon>
        <taxon>Magnoliopsida</taxon>
        <taxon>Ranunculales</taxon>
        <taxon>Papaveraceae</taxon>
        <taxon>Papaveroideae</taxon>
        <taxon>Papaver</taxon>
    </lineage>
</organism>
<sequence length="84" mass="9166">MNRKMVEEIERLRINLEGASGMHATANAWGFPSMWPHQDLIVNSEAPPSASDSEVSSSVSSSDVKLEEASPSTHRPVKRAKHAP</sequence>
<feature type="non-terminal residue" evidence="2">
    <location>
        <position position="1"/>
    </location>
</feature>
<evidence type="ECO:0000313" key="2">
    <source>
        <dbReference type="EMBL" id="KAI3949016.1"/>
    </source>
</evidence>
<accession>A0AAD4XV87</accession>
<feature type="region of interest" description="Disordered" evidence="1">
    <location>
        <begin position="40"/>
        <end position="84"/>
    </location>
</feature>
<reference evidence="2" key="1">
    <citation type="submission" date="2022-04" db="EMBL/GenBank/DDBJ databases">
        <title>A functionally conserved STORR gene fusion in Papaver species that diverged 16.8 million years ago.</title>
        <authorList>
            <person name="Catania T."/>
        </authorList>
    </citation>
    <scope>NUCLEOTIDE SEQUENCE</scope>
    <source>
        <strain evidence="2">S-188037</strain>
    </source>
</reference>
<comment type="caution">
    <text evidence="2">The sequence shown here is derived from an EMBL/GenBank/DDBJ whole genome shotgun (WGS) entry which is preliminary data.</text>
</comment>
<evidence type="ECO:0000313" key="3">
    <source>
        <dbReference type="Proteomes" id="UP001202328"/>
    </source>
</evidence>
<gene>
    <name evidence="2" type="ORF">MKW98_021622</name>
</gene>
<dbReference type="Proteomes" id="UP001202328">
    <property type="component" value="Unassembled WGS sequence"/>
</dbReference>
<dbReference type="AlphaFoldDB" id="A0AAD4XV87"/>
<name>A0AAD4XV87_9MAGN</name>
<dbReference type="EMBL" id="JAJJMB010003208">
    <property type="protein sequence ID" value="KAI3949016.1"/>
    <property type="molecule type" value="Genomic_DNA"/>
</dbReference>